<evidence type="ECO:0000313" key="12">
    <source>
        <dbReference type="RefSeq" id="XP_019622073.1"/>
    </source>
</evidence>
<keyword evidence="2 4" id="KW-0420">Kringle</keyword>
<dbReference type="RefSeq" id="XP_019622073.1">
    <property type="nucleotide sequence ID" value="XM_019766514.1"/>
</dbReference>
<evidence type="ECO:0000256" key="1">
    <source>
        <dbReference type="ARBA" id="ARBA00004141"/>
    </source>
</evidence>
<comment type="caution">
    <text evidence="4">Lacks conserved residue(s) required for the propagation of feature annotation.</text>
</comment>
<dbReference type="SUPFAM" id="SSF63712">
    <property type="entry name" value="Nicotinic receptor ligand binding domain-like"/>
    <property type="match status" value="1"/>
</dbReference>
<dbReference type="GO" id="GO:0005230">
    <property type="term" value="F:extracellular ligand-gated monoatomic ion channel activity"/>
    <property type="evidence" value="ECO:0007669"/>
    <property type="project" value="InterPro"/>
</dbReference>
<dbReference type="FunFam" id="2.70.170.10:FF:000064">
    <property type="entry name" value="Uncharacterized protein"/>
    <property type="match status" value="1"/>
</dbReference>
<dbReference type="InterPro" id="IPR038178">
    <property type="entry name" value="Kringle_sf"/>
</dbReference>
<dbReference type="Gene3D" id="2.40.20.10">
    <property type="entry name" value="Plasminogen Kringle 4"/>
    <property type="match status" value="1"/>
</dbReference>
<protein>
    <submittedName>
        <fullName evidence="12">Uncharacterized protein LOC109468257</fullName>
    </submittedName>
</protein>
<dbReference type="Pfam" id="PF02932">
    <property type="entry name" value="Neur_chan_memb"/>
    <property type="match status" value="1"/>
</dbReference>
<dbReference type="InterPro" id="IPR038050">
    <property type="entry name" value="Neuro_actylchol_rec"/>
</dbReference>
<feature type="domain" description="Sushi" evidence="10">
    <location>
        <begin position="339"/>
        <end position="410"/>
    </location>
</feature>
<dbReference type="SUPFAM" id="SSF90112">
    <property type="entry name" value="Neurotransmitter-gated ion-channel transmembrane pore"/>
    <property type="match status" value="1"/>
</dbReference>
<dbReference type="Proteomes" id="UP000515135">
    <property type="component" value="Unplaced"/>
</dbReference>
<keyword evidence="6" id="KW-0768">Sushi</keyword>
<keyword evidence="8" id="KW-0812">Transmembrane</keyword>
<dbReference type="Gene3D" id="2.60.120.260">
    <property type="entry name" value="Galactose-binding domain-like"/>
    <property type="match status" value="1"/>
</dbReference>
<dbReference type="CDD" id="cd00108">
    <property type="entry name" value="KR"/>
    <property type="match status" value="1"/>
</dbReference>
<evidence type="ECO:0000313" key="11">
    <source>
        <dbReference type="Proteomes" id="UP000515135"/>
    </source>
</evidence>
<feature type="transmembrane region" description="Helical" evidence="8">
    <location>
        <begin position="674"/>
        <end position="699"/>
    </location>
</feature>
<dbReference type="InterPro" id="IPR036734">
    <property type="entry name" value="Neur_chan_lig-bd_sf"/>
</dbReference>
<feature type="transmembrane region" description="Helical" evidence="8">
    <location>
        <begin position="825"/>
        <end position="844"/>
    </location>
</feature>
<dbReference type="PROSITE" id="PS50070">
    <property type="entry name" value="KRINGLE_2"/>
    <property type="match status" value="1"/>
</dbReference>
<dbReference type="PROSITE" id="PS50068">
    <property type="entry name" value="LDLRA_2"/>
    <property type="match status" value="1"/>
</dbReference>
<dbReference type="Pfam" id="PF02931">
    <property type="entry name" value="Neur_chan_LBD"/>
    <property type="match status" value="1"/>
</dbReference>
<dbReference type="Gene3D" id="2.70.170.10">
    <property type="entry name" value="Neurotransmitter-gated ion-channel ligand-binding domain"/>
    <property type="match status" value="1"/>
</dbReference>
<keyword evidence="3 5" id="KW-1015">Disulfide bond</keyword>
<dbReference type="FunFam" id="2.40.20.10:FF:000037">
    <property type="entry name" value="Uncharacterized protein"/>
    <property type="match status" value="1"/>
</dbReference>
<evidence type="ECO:0000256" key="2">
    <source>
        <dbReference type="ARBA" id="ARBA00022572"/>
    </source>
</evidence>
<dbReference type="PANTHER" id="PTHR46335:SF1">
    <property type="entry name" value="CUBILIN"/>
    <property type="match status" value="1"/>
</dbReference>
<dbReference type="InterPro" id="IPR006202">
    <property type="entry name" value="Neur_chan_lig-bd"/>
</dbReference>
<dbReference type="FunFam" id="1.10.2000.10:FF:000030">
    <property type="entry name" value="Uncharacterized protein"/>
    <property type="match status" value="1"/>
</dbReference>
<name>A0A6P4YCE0_BRABE</name>
<evidence type="ECO:0000256" key="3">
    <source>
        <dbReference type="ARBA" id="ARBA00023157"/>
    </source>
</evidence>
<dbReference type="InterPro" id="IPR035976">
    <property type="entry name" value="Sushi/SCR/CCP_sf"/>
</dbReference>
<dbReference type="InterPro" id="IPR006029">
    <property type="entry name" value="Neurotrans-gated_channel_TM"/>
</dbReference>
<dbReference type="Pfam" id="PF00057">
    <property type="entry name" value="Ldl_recept_a"/>
    <property type="match status" value="1"/>
</dbReference>
<organism evidence="11 12">
    <name type="scientific">Branchiostoma belcheri</name>
    <name type="common">Amphioxus</name>
    <dbReference type="NCBI Taxonomy" id="7741"/>
    <lineage>
        <taxon>Eukaryota</taxon>
        <taxon>Metazoa</taxon>
        <taxon>Chordata</taxon>
        <taxon>Cephalochordata</taxon>
        <taxon>Leptocardii</taxon>
        <taxon>Amphioxiformes</taxon>
        <taxon>Branchiostomatidae</taxon>
        <taxon>Branchiostoma</taxon>
    </lineage>
</organism>
<dbReference type="SUPFAM" id="SSF57424">
    <property type="entry name" value="LDL receptor-like module"/>
    <property type="match status" value="1"/>
</dbReference>
<dbReference type="SMART" id="SM00032">
    <property type="entry name" value="CCP"/>
    <property type="match status" value="1"/>
</dbReference>
<dbReference type="SUPFAM" id="SSF57535">
    <property type="entry name" value="Complement control module/SCR domain"/>
    <property type="match status" value="1"/>
</dbReference>
<proteinExistence type="predicted"/>
<keyword evidence="11" id="KW-1185">Reference proteome</keyword>
<dbReference type="PRINTS" id="PR00018">
    <property type="entry name" value="KRINGLE"/>
</dbReference>
<dbReference type="CDD" id="cd18989">
    <property type="entry name" value="LGIC_ECD_cation"/>
    <property type="match status" value="1"/>
</dbReference>
<evidence type="ECO:0000256" key="6">
    <source>
        <dbReference type="PROSITE-ProRule" id="PRU00302"/>
    </source>
</evidence>
<dbReference type="PROSITE" id="PS50923">
    <property type="entry name" value="SUSHI"/>
    <property type="match status" value="1"/>
</dbReference>
<dbReference type="AlphaFoldDB" id="A0A6P4YCE0"/>
<keyword evidence="8" id="KW-1133">Transmembrane helix</keyword>
<evidence type="ECO:0000259" key="9">
    <source>
        <dbReference type="PROSITE" id="PS50070"/>
    </source>
</evidence>
<dbReference type="CDD" id="cd07066">
    <property type="entry name" value="CRD_FZ"/>
    <property type="match status" value="1"/>
</dbReference>
<feature type="disulfide bond" evidence="5">
    <location>
        <begin position="122"/>
        <end position="137"/>
    </location>
</feature>
<dbReference type="GO" id="GO:0016020">
    <property type="term" value="C:membrane"/>
    <property type="evidence" value="ECO:0007669"/>
    <property type="project" value="UniProtKB-SubCell"/>
</dbReference>
<dbReference type="KEGG" id="bbel:109468257"/>
<dbReference type="InterPro" id="IPR013806">
    <property type="entry name" value="Kringle-like"/>
</dbReference>
<accession>A0A6P4YCE0</accession>
<dbReference type="InterPro" id="IPR036790">
    <property type="entry name" value="Frizzled_dom_sf"/>
</dbReference>
<dbReference type="CDD" id="cd00112">
    <property type="entry name" value="LDLa"/>
    <property type="match status" value="1"/>
</dbReference>
<gene>
    <name evidence="12" type="primary">LOC109468257</name>
</gene>
<dbReference type="Pfam" id="PF00084">
    <property type="entry name" value="Sushi"/>
    <property type="match status" value="1"/>
</dbReference>
<sequence length="845" mass="94656">MTQFMLSCWPHYNTYYSVVIVNRQDCCSERLNPFNIHIGDSGQVSMNPKCGGDHQIDVNRPFISVPCQAMRGRIFTDQQNNHVTTPLAKVKNTVLTYTGVSCSQGYVPCGDGFRCILSWRRCDGHPDCSDGSDERDCVCLSIPDSFHLNSRLTMLPNQLGQETFEAILNSSVPELLNTSNGIGENYHPELRDFVTAVIFPQCNVQESITPCPLSSDEDNATLCTGSQLVPCRSWCEEVLNMADDWIKDLLPRCELFPPTEHGCWNPIPAKKEGEVCYHGSGENYRGNRNKTESGVDCEVWSTGSYNTAEYSWANLDNNYCRNPKGLDRPFCLTQDGSQEECDVIPCNKNVCWDRGPPTHGKRSPKKRFYQVGERVTYTCNDGYILASGYTREGRCTEDGNWQYNKPSCSIDHKRRLQEEVLEIYGAGLAPENIAIIFNGSVQQVIDLEEKKEQLIASVVIDFKWQDSRLKWDPKYYGDIKTHNVLGSRIWTPSFTVKRNADPIYRGLQKDVPVRVSSDGLVVWSVETLTTTVCDADPFFFPADTMECHICFTAPTAIEQTIQCQEQDSSEEDECCPCGGFSATRMEGEWYRKDTMFAKDNREACFVLHLARAPLFHIATTVGPCIILVVLMTITFIMPIDKGDRISFAVTIQLSMVVSLVFVTEVLPVKGALPFFATLIIVCMALMAVFLFFTLGIIMIHGREGSLSPLAKTVFLRYLSKMLLLGDLSGKKRANGKDHGHTNHSAIEVTNRAFENAFMASVDVERPENDLESPEQPGSDGQTTGPPDLREMIATAVKTEVGEHAKVFNNDEVTDYTLLAQVLDRLCLVMYIISIAAAVPMTMYLK</sequence>
<dbReference type="GeneID" id="109468257"/>
<dbReference type="Gene3D" id="1.20.58.390">
    <property type="entry name" value="Neurotransmitter-gated ion-channel transmembrane domain"/>
    <property type="match status" value="1"/>
</dbReference>
<dbReference type="SUPFAM" id="SSF57440">
    <property type="entry name" value="Kringle-like"/>
    <property type="match status" value="1"/>
</dbReference>
<comment type="subcellular location">
    <subcellularLocation>
        <location evidence="1">Membrane</location>
        <topology evidence="1">Multi-pass membrane protein</topology>
    </subcellularLocation>
</comment>
<dbReference type="PANTHER" id="PTHR46335">
    <property type="entry name" value="CUBILIN"/>
    <property type="match status" value="1"/>
</dbReference>
<feature type="transmembrane region" description="Helical" evidence="8">
    <location>
        <begin position="614"/>
        <end position="633"/>
    </location>
</feature>
<dbReference type="InterPro" id="IPR000001">
    <property type="entry name" value="Kringle"/>
</dbReference>
<evidence type="ECO:0000259" key="10">
    <source>
        <dbReference type="PROSITE" id="PS50923"/>
    </source>
</evidence>
<reference evidence="12" key="1">
    <citation type="submission" date="2025-08" db="UniProtKB">
        <authorList>
            <consortium name="RefSeq"/>
        </authorList>
    </citation>
    <scope>IDENTIFICATION</scope>
    <source>
        <tissue evidence="12">Gonad</tissue>
    </source>
</reference>
<evidence type="ECO:0000256" key="5">
    <source>
        <dbReference type="PROSITE-ProRule" id="PRU00124"/>
    </source>
</evidence>
<dbReference type="CDD" id="cd19051">
    <property type="entry name" value="LGIC_TM_cation"/>
    <property type="match status" value="1"/>
</dbReference>
<evidence type="ECO:0000256" key="4">
    <source>
        <dbReference type="PROSITE-ProRule" id="PRU00121"/>
    </source>
</evidence>
<dbReference type="Gene3D" id="2.10.70.10">
    <property type="entry name" value="Complement Module, domain 1"/>
    <property type="match status" value="1"/>
</dbReference>
<feature type="region of interest" description="Disordered" evidence="7">
    <location>
        <begin position="764"/>
        <end position="787"/>
    </location>
</feature>
<dbReference type="InterPro" id="IPR036055">
    <property type="entry name" value="LDL_receptor-like_sf"/>
</dbReference>
<evidence type="ECO:0000256" key="8">
    <source>
        <dbReference type="SAM" id="Phobius"/>
    </source>
</evidence>
<feature type="transmembrane region" description="Helical" evidence="8">
    <location>
        <begin position="645"/>
        <end position="662"/>
    </location>
</feature>
<dbReference type="InterPro" id="IPR036719">
    <property type="entry name" value="Neuro-gated_channel_TM_sf"/>
</dbReference>
<dbReference type="Gene3D" id="1.10.2000.10">
    <property type="entry name" value="Frizzled cysteine-rich domain"/>
    <property type="match status" value="1"/>
</dbReference>
<dbReference type="SMART" id="SM00130">
    <property type="entry name" value="KR"/>
    <property type="match status" value="1"/>
</dbReference>
<dbReference type="OrthoDB" id="5975154at2759"/>
<feature type="domain" description="Kringle" evidence="9">
    <location>
        <begin position="275"/>
        <end position="346"/>
    </location>
</feature>
<dbReference type="InterPro" id="IPR000436">
    <property type="entry name" value="Sushi_SCR_CCP_dom"/>
</dbReference>
<dbReference type="Pfam" id="PF00051">
    <property type="entry name" value="Kringle"/>
    <property type="match status" value="1"/>
</dbReference>
<keyword evidence="8" id="KW-0472">Membrane</keyword>
<evidence type="ECO:0000256" key="7">
    <source>
        <dbReference type="SAM" id="MobiDB-lite"/>
    </source>
</evidence>
<dbReference type="CDD" id="cd00033">
    <property type="entry name" value="CCP"/>
    <property type="match status" value="1"/>
</dbReference>
<dbReference type="SMART" id="SM00192">
    <property type="entry name" value="LDLa"/>
    <property type="match status" value="1"/>
</dbReference>
<dbReference type="InterPro" id="IPR002172">
    <property type="entry name" value="LDrepeatLR_classA_rpt"/>
</dbReference>
<dbReference type="Gene3D" id="4.10.400.10">
    <property type="entry name" value="Low-density Lipoprotein Receptor"/>
    <property type="match status" value="1"/>
</dbReference>